<dbReference type="CDD" id="cd00167">
    <property type="entry name" value="SANT"/>
    <property type="match status" value="1"/>
</dbReference>
<evidence type="ECO:0000259" key="2">
    <source>
        <dbReference type="SMART" id="SM00717"/>
    </source>
</evidence>
<organism evidence="3 4">
    <name type="scientific">Macrostomum lignano</name>
    <dbReference type="NCBI Taxonomy" id="282301"/>
    <lineage>
        <taxon>Eukaryota</taxon>
        <taxon>Metazoa</taxon>
        <taxon>Spiralia</taxon>
        <taxon>Lophotrochozoa</taxon>
        <taxon>Platyhelminthes</taxon>
        <taxon>Rhabditophora</taxon>
        <taxon>Macrostomorpha</taxon>
        <taxon>Macrostomida</taxon>
        <taxon>Macrostomidae</taxon>
        <taxon>Macrostomum</taxon>
    </lineage>
</organism>
<dbReference type="SMART" id="SM00717">
    <property type="entry name" value="SANT"/>
    <property type="match status" value="1"/>
</dbReference>
<feature type="compositionally biased region" description="Acidic residues" evidence="1">
    <location>
        <begin position="114"/>
        <end position="125"/>
    </location>
</feature>
<dbReference type="OrthoDB" id="10021571at2759"/>
<keyword evidence="4" id="KW-1185">Reference proteome</keyword>
<name>A0A267GD33_9PLAT</name>
<dbReference type="InterPro" id="IPR001005">
    <property type="entry name" value="SANT/Myb"/>
</dbReference>
<accession>A0A267GD33</accession>
<protein>
    <recommendedName>
        <fullName evidence="2">Myb-like domain-containing protein</fullName>
    </recommendedName>
</protein>
<dbReference type="AlphaFoldDB" id="A0A267GD33"/>
<sequence>MTSGAAAVSELFLFAGAAFSRLAEQTTLALQTAEDSSGRLKWTSAELQMLRDCVARHGHTDLARIAETLRTKSVHQIKAQIRRSQLLPPRQPASLKSPPQSLKRGADDSVNNTDDVDDVDEEDSSLDVKLPKLEEVDVAERQNGSEADVAAAAADDADDDVERGMDDAADEDEAGAAAVTPAPPPPPLAGVDADLENELAVKEEEELQNDCTEQAEMEKEAGTVSSINDIHSESNDVDELL</sequence>
<dbReference type="STRING" id="282301.A0A267GD33"/>
<dbReference type="Proteomes" id="UP000215902">
    <property type="component" value="Unassembled WGS sequence"/>
</dbReference>
<gene>
    <name evidence="3" type="ORF">BOX15_Mlig013182g2</name>
</gene>
<evidence type="ECO:0000256" key="1">
    <source>
        <dbReference type="SAM" id="MobiDB-lite"/>
    </source>
</evidence>
<feature type="region of interest" description="Disordered" evidence="1">
    <location>
        <begin position="204"/>
        <end position="241"/>
    </location>
</feature>
<evidence type="ECO:0000313" key="4">
    <source>
        <dbReference type="Proteomes" id="UP000215902"/>
    </source>
</evidence>
<reference evidence="3 4" key="1">
    <citation type="submission" date="2017-06" db="EMBL/GenBank/DDBJ databases">
        <title>A platform for efficient transgenesis in Macrostomum lignano, a flatworm model organism for stem cell research.</title>
        <authorList>
            <person name="Berezikov E."/>
        </authorList>
    </citation>
    <scope>NUCLEOTIDE SEQUENCE [LARGE SCALE GENOMIC DNA]</scope>
    <source>
        <strain evidence="3">DV1</strain>
        <tissue evidence="3">Whole organism</tissue>
    </source>
</reference>
<dbReference type="EMBL" id="NIVC01000393">
    <property type="protein sequence ID" value="PAA83938.1"/>
    <property type="molecule type" value="Genomic_DNA"/>
</dbReference>
<comment type="caution">
    <text evidence="3">The sequence shown here is derived from an EMBL/GenBank/DDBJ whole genome shotgun (WGS) entry which is preliminary data.</text>
</comment>
<feature type="compositionally biased region" description="Acidic residues" evidence="1">
    <location>
        <begin position="155"/>
        <end position="174"/>
    </location>
</feature>
<feature type="compositionally biased region" description="Basic and acidic residues" evidence="1">
    <location>
        <begin position="129"/>
        <end position="140"/>
    </location>
</feature>
<feature type="region of interest" description="Disordered" evidence="1">
    <location>
        <begin position="82"/>
        <end position="192"/>
    </location>
</feature>
<proteinExistence type="predicted"/>
<evidence type="ECO:0000313" key="3">
    <source>
        <dbReference type="EMBL" id="PAA83938.1"/>
    </source>
</evidence>
<dbReference type="Pfam" id="PF00249">
    <property type="entry name" value="Myb_DNA-binding"/>
    <property type="match status" value="1"/>
</dbReference>
<feature type="domain" description="Myb-like" evidence="2">
    <location>
        <begin position="38"/>
        <end position="87"/>
    </location>
</feature>